<sequence length="275" mass="32380">MYTIGQFSKIAKLSSKVLRHYDKIDLLKPEYVNEENGYRYYDLKQIKDVIIINKLKSYGFLLEEIREILLENNLQELKRLMEIKIKSLTQELNYNQFLLNQMKYEFEKLVKGEDIMNENREFNIILKEQEPLIVLSIRDNISMDYIGSLIGKVYENVYKNGLKPIGNIMSIYYLQNEEEDFNHDNADVEVCIPVDKEFSSNEISTRILEGGPHAYTTFIGPYSEISQAYGAMMEWVKHNKYKISRPPFEKYIKGPEEGCNPQDFVTEVYFPVVKI</sequence>
<dbReference type="InterPro" id="IPR009061">
    <property type="entry name" value="DNA-bd_dom_put_sf"/>
</dbReference>
<dbReference type="SUPFAM" id="SSF55136">
    <property type="entry name" value="Probable bacterial effector-binding domain"/>
    <property type="match status" value="1"/>
</dbReference>
<dbReference type="Proteomes" id="UP000184604">
    <property type="component" value="Chromosome"/>
</dbReference>
<dbReference type="InterPro" id="IPR029442">
    <property type="entry name" value="GyrI-like"/>
</dbReference>
<dbReference type="Gene3D" id="1.10.1660.10">
    <property type="match status" value="1"/>
</dbReference>
<dbReference type="PANTHER" id="PTHR30204">
    <property type="entry name" value="REDOX-CYCLING DRUG-SENSING TRANSCRIPTIONAL ACTIVATOR SOXR"/>
    <property type="match status" value="1"/>
</dbReference>
<evidence type="ECO:0000259" key="2">
    <source>
        <dbReference type="PROSITE" id="PS50937"/>
    </source>
</evidence>
<dbReference type="InterPro" id="IPR047057">
    <property type="entry name" value="MerR_fam"/>
</dbReference>
<dbReference type="InterPro" id="IPR011256">
    <property type="entry name" value="Reg_factor_effector_dom_sf"/>
</dbReference>
<accession>A0A1L5FAJ4</accession>
<evidence type="ECO:0000256" key="1">
    <source>
        <dbReference type="ARBA" id="ARBA00023125"/>
    </source>
</evidence>
<gene>
    <name evidence="3" type="ORF">BS101_15490</name>
</gene>
<feature type="domain" description="HTH merR-type" evidence="2">
    <location>
        <begin position="1"/>
        <end position="71"/>
    </location>
</feature>
<dbReference type="SMART" id="SM00422">
    <property type="entry name" value="HTH_MERR"/>
    <property type="match status" value="1"/>
</dbReference>
<name>A0A1L5FAJ4_CLOKL</name>
<organism evidence="3 4">
    <name type="scientific">Clostridium kluyveri</name>
    <dbReference type="NCBI Taxonomy" id="1534"/>
    <lineage>
        <taxon>Bacteria</taxon>
        <taxon>Bacillati</taxon>
        <taxon>Bacillota</taxon>
        <taxon>Clostridia</taxon>
        <taxon>Eubacteriales</taxon>
        <taxon>Clostridiaceae</taxon>
        <taxon>Clostridium</taxon>
    </lineage>
</organism>
<dbReference type="SMART" id="SM00871">
    <property type="entry name" value="AraC_E_bind"/>
    <property type="match status" value="1"/>
</dbReference>
<evidence type="ECO:0000313" key="3">
    <source>
        <dbReference type="EMBL" id="APM40041.1"/>
    </source>
</evidence>
<protein>
    <submittedName>
        <fullName evidence="3">Transcriptional regulator</fullName>
    </submittedName>
</protein>
<keyword evidence="1" id="KW-0238">DNA-binding</keyword>
<dbReference type="Pfam" id="PF06445">
    <property type="entry name" value="GyrI-like"/>
    <property type="match status" value="1"/>
</dbReference>
<proteinExistence type="predicted"/>
<dbReference type="PROSITE" id="PS50937">
    <property type="entry name" value="HTH_MERR_2"/>
    <property type="match status" value="1"/>
</dbReference>
<dbReference type="OrthoDB" id="9773308at2"/>
<dbReference type="EMBL" id="CP018335">
    <property type="protein sequence ID" value="APM40041.1"/>
    <property type="molecule type" value="Genomic_DNA"/>
</dbReference>
<dbReference type="GO" id="GO:0003677">
    <property type="term" value="F:DNA binding"/>
    <property type="evidence" value="ECO:0007669"/>
    <property type="project" value="UniProtKB-KW"/>
</dbReference>
<dbReference type="Gene3D" id="3.20.80.10">
    <property type="entry name" value="Regulatory factor, effector binding domain"/>
    <property type="match status" value="1"/>
</dbReference>
<dbReference type="InterPro" id="IPR000551">
    <property type="entry name" value="MerR-type_HTH_dom"/>
</dbReference>
<reference evidence="3 4" key="1">
    <citation type="submission" date="2016-12" db="EMBL/GenBank/DDBJ databases">
        <title>Complete genome sequence of Clostridium kluyveri JZZ isolated from the pit mud of a Chinese flavor liquor-making factory.</title>
        <authorList>
            <person name="Wang Y."/>
        </authorList>
    </citation>
    <scope>NUCLEOTIDE SEQUENCE [LARGE SCALE GENOMIC DNA]</scope>
    <source>
        <strain evidence="3 4">JZZ</strain>
    </source>
</reference>
<dbReference type="Pfam" id="PF13411">
    <property type="entry name" value="MerR_1"/>
    <property type="match status" value="1"/>
</dbReference>
<dbReference type="SUPFAM" id="SSF46955">
    <property type="entry name" value="Putative DNA-binding domain"/>
    <property type="match status" value="1"/>
</dbReference>
<dbReference type="InterPro" id="IPR010499">
    <property type="entry name" value="AraC_E-bd"/>
</dbReference>
<dbReference type="RefSeq" id="WP_073539651.1">
    <property type="nucleotide sequence ID" value="NZ_CP018335.1"/>
</dbReference>
<evidence type="ECO:0000313" key="4">
    <source>
        <dbReference type="Proteomes" id="UP000184604"/>
    </source>
</evidence>
<dbReference type="GO" id="GO:0003700">
    <property type="term" value="F:DNA-binding transcription factor activity"/>
    <property type="evidence" value="ECO:0007669"/>
    <property type="project" value="InterPro"/>
</dbReference>
<dbReference type="AlphaFoldDB" id="A0A1L5FAJ4"/>
<dbReference type="PANTHER" id="PTHR30204:SF97">
    <property type="entry name" value="MERR FAMILY REGULATORY PROTEIN"/>
    <property type="match status" value="1"/>
</dbReference>